<evidence type="ECO:0000313" key="2">
    <source>
        <dbReference type="Proteomes" id="UP001176883"/>
    </source>
</evidence>
<name>A0ABT8WB39_9FLAO</name>
<comment type="caution">
    <text evidence="1">The sequence shown here is derived from an EMBL/GenBank/DDBJ whole genome shotgun (WGS) entry which is preliminary data.</text>
</comment>
<dbReference type="RefSeq" id="WP_303277933.1">
    <property type="nucleotide sequence ID" value="NZ_JAUOEK010000118.1"/>
</dbReference>
<organism evidence="1 2">
    <name type="scientific">Flavivirga aquimarina</name>
    <dbReference type="NCBI Taxonomy" id="2027862"/>
    <lineage>
        <taxon>Bacteria</taxon>
        <taxon>Pseudomonadati</taxon>
        <taxon>Bacteroidota</taxon>
        <taxon>Flavobacteriia</taxon>
        <taxon>Flavobacteriales</taxon>
        <taxon>Flavobacteriaceae</taxon>
        <taxon>Flavivirga</taxon>
    </lineage>
</organism>
<protein>
    <submittedName>
        <fullName evidence="1">Uncharacterized protein</fullName>
    </submittedName>
</protein>
<keyword evidence="2" id="KW-1185">Reference proteome</keyword>
<gene>
    <name evidence="1" type="ORF">Q4Q35_10525</name>
</gene>
<dbReference type="Proteomes" id="UP001176883">
    <property type="component" value="Unassembled WGS sequence"/>
</dbReference>
<evidence type="ECO:0000313" key="1">
    <source>
        <dbReference type="EMBL" id="MDO5970242.1"/>
    </source>
</evidence>
<sequence length="110" mass="12235">MEKTKDLTFPDNLNIPNHYAIIATLFVLLDKSGLPNTDINYCKMGLRVIAVFYDNPDANSRSILLSDKAFDSFFALLPNCPVNSRGLIPVDIIFNSVLLLINPNNVAHVD</sequence>
<proteinExistence type="predicted"/>
<dbReference type="EMBL" id="JAUOEK010000118">
    <property type="protein sequence ID" value="MDO5970242.1"/>
    <property type="molecule type" value="Genomic_DNA"/>
</dbReference>
<reference evidence="1" key="1">
    <citation type="submission" date="2023-07" db="EMBL/GenBank/DDBJ databases">
        <title>Two novel species in the genus Flavivirga.</title>
        <authorList>
            <person name="Kwon K."/>
        </authorList>
    </citation>
    <scope>NUCLEOTIDE SEQUENCE</scope>
    <source>
        <strain evidence="1">KCTC 52353</strain>
    </source>
</reference>
<accession>A0ABT8WB39</accession>